<comment type="caution">
    <text evidence="1">The sequence shown here is derived from an EMBL/GenBank/DDBJ whole genome shotgun (WGS) entry which is preliminary data.</text>
</comment>
<sequence length="138" mass="15756">MQDYQIHLIDPAKLSAEDLERFSSSLREVIGYIKYSKDKKRLSEFLTDNPRMLIEANAARVIKAVTNTPLDIPEGAEVIDVCKAVEEMMNESEERGELRMLVQLVRDGDLKLERAAEKAKMTVEQFEKVMENTPLQAV</sequence>
<evidence type="ECO:0000313" key="1">
    <source>
        <dbReference type="EMBL" id="MEQ2361909.1"/>
    </source>
</evidence>
<dbReference type="EMBL" id="JBBMEO010000008">
    <property type="protein sequence ID" value="MEQ2361909.1"/>
    <property type="molecule type" value="Genomic_DNA"/>
</dbReference>
<accession>A0ABV1AUP9</accession>
<gene>
    <name evidence="1" type="ORF">WMO44_07075</name>
</gene>
<evidence type="ECO:0000313" key="2">
    <source>
        <dbReference type="Proteomes" id="UP001457197"/>
    </source>
</evidence>
<name>A0ABV1AUP9_9FIRM</name>
<keyword evidence="2" id="KW-1185">Reference proteome</keyword>
<reference evidence="1 2" key="1">
    <citation type="submission" date="2024-03" db="EMBL/GenBank/DDBJ databases">
        <title>Human intestinal bacterial collection.</title>
        <authorList>
            <person name="Pauvert C."/>
            <person name="Hitch T.C.A."/>
            <person name="Clavel T."/>
        </authorList>
    </citation>
    <scope>NUCLEOTIDE SEQUENCE [LARGE SCALE GENOMIC DNA]</scope>
    <source>
        <strain evidence="1 2">CLA-AA-H175</strain>
    </source>
</reference>
<dbReference type="Proteomes" id="UP001457197">
    <property type="component" value="Unassembled WGS sequence"/>
</dbReference>
<organism evidence="1 2">
    <name type="scientific">Faecalibacterium tardum</name>
    <dbReference type="NCBI Taxonomy" id="3133156"/>
    <lineage>
        <taxon>Bacteria</taxon>
        <taxon>Bacillati</taxon>
        <taxon>Bacillota</taxon>
        <taxon>Clostridia</taxon>
        <taxon>Eubacteriales</taxon>
        <taxon>Oscillospiraceae</taxon>
        <taxon>Faecalibacterium</taxon>
    </lineage>
</organism>
<proteinExistence type="predicted"/>
<protein>
    <submittedName>
        <fullName evidence="1">Uncharacterized protein</fullName>
    </submittedName>
</protein>